<evidence type="ECO:0000259" key="7">
    <source>
        <dbReference type="Pfam" id="PF13720"/>
    </source>
</evidence>
<evidence type="ECO:0000256" key="6">
    <source>
        <dbReference type="ARBA" id="ARBA00023315"/>
    </source>
</evidence>
<dbReference type="InterPro" id="IPR011004">
    <property type="entry name" value="Trimer_LpxA-like_sf"/>
</dbReference>
<name>H6LA11_SAPGL</name>
<gene>
    <name evidence="9" type="primary">lpxA</name>
    <name evidence="9" type="ordered locus">SGRA_1639</name>
</gene>
<keyword evidence="10" id="KW-1185">Reference proteome</keyword>
<dbReference type="GO" id="GO:0009245">
    <property type="term" value="P:lipid A biosynthetic process"/>
    <property type="evidence" value="ECO:0007669"/>
    <property type="project" value="UniProtKB-KW"/>
</dbReference>
<dbReference type="EC" id="2.3.1.129" evidence="9"/>
<sequence>MNHHPLAVVSPKAKIGKNVKISPFVTIEEDVVIGDGSQIGPNAVIMSGSRIGQNCQIFPGAIIGAAPQDLKFKGEYSTLEVGDNTIIREYCTLNRGTAANEKTVVGSNCLLMAYVHIAHDCIVGNHCVLANNSTLAGHVELEDYVILGGMSAVHQFTRIGAHAMLGGGVLLNKDVPPFIRVAHYPASYIGVNVIGLKRRGFSVETIEAIQDIYHQLFVAKQGRADALANIDALDHSKEKEQILQFIEDSEIGIVKGLRSNA</sequence>
<evidence type="ECO:0000256" key="2">
    <source>
        <dbReference type="ARBA" id="ARBA00022516"/>
    </source>
</evidence>
<dbReference type="CDD" id="cd03351">
    <property type="entry name" value="LbH_UDP-GlcNAc_AT"/>
    <property type="match status" value="1"/>
</dbReference>
<accession>H6LA11</accession>
<keyword evidence="5" id="KW-0443">Lipid metabolism</keyword>
<dbReference type="Pfam" id="PF00132">
    <property type="entry name" value="Hexapep"/>
    <property type="match status" value="1"/>
</dbReference>
<dbReference type="PANTHER" id="PTHR43480:SF1">
    <property type="entry name" value="ACYL-[ACYL-CARRIER-PROTEIN]--UDP-N-ACETYLGLUCOSAMINE O-ACYLTRANSFERASE, MITOCHONDRIAL-RELATED"/>
    <property type="match status" value="1"/>
</dbReference>
<keyword evidence="4 9" id="KW-0808">Transferase</keyword>
<keyword evidence="2" id="KW-0444">Lipid biosynthesis</keyword>
<dbReference type="InterPro" id="IPR010137">
    <property type="entry name" value="Lipid_A_LpxA"/>
</dbReference>
<dbReference type="eggNOG" id="COG1043">
    <property type="taxonomic scope" value="Bacteria"/>
</dbReference>
<dbReference type="Gene3D" id="2.160.10.10">
    <property type="entry name" value="Hexapeptide repeat proteins"/>
    <property type="match status" value="1"/>
</dbReference>
<evidence type="ECO:0000256" key="1">
    <source>
        <dbReference type="ARBA" id="ARBA00022490"/>
    </source>
</evidence>
<evidence type="ECO:0000313" key="9">
    <source>
        <dbReference type="EMBL" id="AFC24374.1"/>
    </source>
</evidence>
<dbReference type="InterPro" id="IPR037157">
    <property type="entry name" value="Acetyltransf_C_sf"/>
</dbReference>
<dbReference type="KEGG" id="sgn:SGRA_1639"/>
<dbReference type="Gene3D" id="1.20.1180.10">
    <property type="entry name" value="Udp N-acetylglucosamine O-acyltransferase, C-terminal domain"/>
    <property type="match status" value="1"/>
</dbReference>
<dbReference type="GO" id="GO:0016020">
    <property type="term" value="C:membrane"/>
    <property type="evidence" value="ECO:0007669"/>
    <property type="project" value="GOC"/>
</dbReference>
<dbReference type="SUPFAM" id="SSF51161">
    <property type="entry name" value="Trimeric LpxA-like enzymes"/>
    <property type="match status" value="1"/>
</dbReference>
<evidence type="ECO:0000256" key="3">
    <source>
        <dbReference type="ARBA" id="ARBA00022556"/>
    </source>
</evidence>
<dbReference type="Proteomes" id="UP000007519">
    <property type="component" value="Chromosome"/>
</dbReference>
<dbReference type="InterPro" id="IPR029098">
    <property type="entry name" value="Acetyltransf_C"/>
</dbReference>
<dbReference type="PIRSF" id="PIRSF000456">
    <property type="entry name" value="UDP-GlcNAc_acltr"/>
    <property type="match status" value="1"/>
</dbReference>
<dbReference type="EMBL" id="CP002831">
    <property type="protein sequence ID" value="AFC24374.1"/>
    <property type="molecule type" value="Genomic_DNA"/>
</dbReference>
<keyword evidence="6 9" id="KW-0012">Acyltransferase</keyword>
<dbReference type="GO" id="GO:0008780">
    <property type="term" value="F:acyl-[acyl-carrier-protein]-UDP-N-acetylglucosamine O-acyltransferase activity"/>
    <property type="evidence" value="ECO:0007669"/>
    <property type="project" value="UniProtKB-EC"/>
</dbReference>
<dbReference type="OrthoDB" id="9807278at2"/>
<dbReference type="HOGENOM" id="CLU_061249_0_0_10"/>
<dbReference type="Pfam" id="PF25087">
    <property type="entry name" value="GMPPB_C"/>
    <property type="match status" value="1"/>
</dbReference>
<dbReference type="NCBIfam" id="NF003657">
    <property type="entry name" value="PRK05289.1"/>
    <property type="match status" value="1"/>
</dbReference>
<dbReference type="AlphaFoldDB" id="H6LA11"/>
<dbReference type="STRING" id="984262.SGRA_1639"/>
<protein>
    <submittedName>
        <fullName evidence="9">UDP-N-acetylglucosamine acyltransferase</fullName>
        <ecNumber evidence="9">2.3.1.129</ecNumber>
    </submittedName>
</protein>
<feature type="domain" description="UDP N-acetylglucosamine O-acyltransferase C-terminal" evidence="7">
    <location>
        <begin position="174"/>
        <end position="254"/>
    </location>
</feature>
<evidence type="ECO:0000313" key="10">
    <source>
        <dbReference type="Proteomes" id="UP000007519"/>
    </source>
</evidence>
<keyword evidence="1" id="KW-0963">Cytoplasm</keyword>
<dbReference type="NCBIfam" id="TIGR01852">
    <property type="entry name" value="lipid_A_lpxA"/>
    <property type="match status" value="1"/>
</dbReference>
<dbReference type="InterPro" id="IPR001451">
    <property type="entry name" value="Hexapep"/>
</dbReference>
<evidence type="ECO:0000259" key="8">
    <source>
        <dbReference type="Pfam" id="PF25087"/>
    </source>
</evidence>
<keyword evidence="3" id="KW-0441">Lipid A biosynthesis</keyword>
<organism evidence="9 10">
    <name type="scientific">Saprospira grandis (strain Lewin)</name>
    <dbReference type="NCBI Taxonomy" id="984262"/>
    <lineage>
        <taxon>Bacteria</taxon>
        <taxon>Pseudomonadati</taxon>
        <taxon>Bacteroidota</taxon>
        <taxon>Saprospiria</taxon>
        <taxon>Saprospirales</taxon>
        <taxon>Saprospiraceae</taxon>
        <taxon>Saprospira</taxon>
    </lineage>
</organism>
<evidence type="ECO:0000256" key="4">
    <source>
        <dbReference type="ARBA" id="ARBA00022679"/>
    </source>
</evidence>
<feature type="domain" description="Mannose-1-phosphate guanyltransferase C-terminal" evidence="8">
    <location>
        <begin position="7"/>
        <end position="67"/>
    </location>
</feature>
<proteinExistence type="predicted"/>
<dbReference type="PANTHER" id="PTHR43480">
    <property type="entry name" value="ACYL-[ACYL-CARRIER-PROTEIN]--UDP-N-ACETYLGLUCOSAMINE O-ACYLTRANSFERASE"/>
    <property type="match status" value="1"/>
</dbReference>
<dbReference type="Pfam" id="PF13720">
    <property type="entry name" value="Acetyltransf_11"/>
    <property type="match status" value="1"/>
</dbReference>
<dbReference type="InterPro" id="IPR056729">
    <property type="entry name" value="GMPPB_C"/>
</dbReference>
<evidence type="ECO:0000256" key="5">
    <source>
        <dbReference type="ARBA" id="ARBA00023098"/>
    </source>
</evidence>
<reference evidence="9 10" key="1">
    <citation type="journal article" date="2012" name="Stand. Genomic Sci.">
        <title>Complete genome sequencing and analysis of Saprospira grandis str. Lewin, a predatory marine bacterium.</title>
        <authorList>
            <person name="Saw J.H."/>
            <person name="Yuryev A."/>
            <person name="Kanbe M."/>
            <person name="Hou S."/>
            <person name="Young A.G."/>
            <person name="Aizawa S."/>
            <person name="Alam M."/>
        </authorList>
    </citation>
    <scope>NUCLEOTIDE SEQUENCE [LARGE SCALE GENOMIC DNA]</scope>
    <source>
        <strain evidence="9 10">Lewin</strain>
    </source>
</reference>
<dbReference type="RefSeq" id="WP_015692009.1">
    <property type="nucleotide sequence ID" value="NC_016940.1"/>
</dbReference>